<sequence length="212" mass="23687">MVMSRLLPQNTKFGALFTAQAENAVVTAQALVTLLEDYTDLQGKVKRLRDLEHEGDRLSRETLNVLAASFIVPFDRADILELNTHLDDLVDDLEEAGRMFQLYRVETPVPQALALARIAHEQARLLAQAMPLLEHLKRADELNRITARVRELEDDADRLGDEVQSTLYDGVTDVQGMIRAMRTGEIVGLLEQATDQAQRVAATVESILLKNA</sequence>
<evidence type="ECO:0000313" key="3">
    <source>
        <dbReference type="Proteomes" id="UP000635726"/>
    </source>
</evidence>
<protein>
    <recommendedName>
        <fullName evidence="4">Phosphate transport regulator</fullName>
    </recommendedName>
</protein>
<dbReference type="RefSeq" id="WP_188963067.1">
    <property type="nucleotide sequence ID" value="NZ_BMOE01000006.1"/>
</dbReference>
<dbReference type="InterPro" id="IPR052912">
    <property type="entry name" value="UPF0111_domain"/>
</dbReference>
<dbReference type="PANTHER" id="PTHR37298">
    <property type="entry name" value="UPF0111 PROTEIN YKAA"/>
    <property type="match status" value="1"/>
</dbReference>
<dbReference type="Pfam" id="PF01865">
    <property type="entry name" value="PhoU_div"/>
    <property type="match status" value="1"/>
</dbReference>
<gene>
    <name evidence="2" type="ORF">GCM10008939_20240</name>
</gene>
<evidence type="ECO:0008006" key="4">
    <source>
        <dbReference type="Google" id="ProtNLM"/>
    </source>
</evidence>
<evidence type="ECO:0000256" key="1">
    <source>
        <dbReference type="ARBA" id="ARBA00008591"/>
    </source>
</evidence>
<dbReference type="PANTHER" id="PTHR37298:SF1">
    <property type="entry name" value="UPF0111 PROTEIN YKAA"/>
    <property type="match status" value="1"/>
</dbReference>
<evidence type="ECO:0000313" key="2">
    <source>
        <dbReference type="EMBL" id="GGJ76025.1"/>
    </source>
</evidence>
<reference evidence="2" key="1">
    <citation type="journal article" date="2014" name="Int. J. Syst. Evol. Microbiol.">
        <title>Complete genome sequence of Corynebacterium casei LMG S-19264T (=DSM 44701T), isolated from a smear-ripened cheese.</title>
        <authorList>
            <consortium name="US DOE Joint Genome Institute (JGI-PGF)"/>
            <person name="Walter F."/>
            <person name="Albersmeier A."/>
            <person name="Kalinowski J."/>
            <person name="Ruckert C."/>
        </authorList>
    </citation>
    <scope>NUCLEOTIDE SEQUENCE</scope>
    <source>
        <strain evidence="2">JCM 14371</strain>
    </source>
</reference>
<organism evidence="2 3">
    <name type="scientific">Deinococcus aquiradiocola</name>
    <dbReference type="NCBI Taxonomy" id="393059"/>
    <lineage>
        <taxon>Bacteria</taxon>
        <taxon>Thermotogati</taxon>
        <taxon>Deinococcota</taxon>
        <taxon>Deinococci</taxon>
        <taxon>Deinococcales</taxon>
        <taxon>Deinococcaceae</taxon>
        <taxon>Deinococcus</taxon>
    </lineage>
</organism>
<reference evidence="2" key="2">
    <citation type="submission" date="2020-09" db="EMBL/GenBank/DDBJ databases">
        <authorList>
            <person name="Sun Q."/>
            <person name="Ohkuma M."/>
        </authorList>
    </citation>
    <scope>NUCLEOTIDE SEQUENCE</scope>
    <source>
        <strain evidence="2">JCM 14371</strain>
    </source>
</reference>
<dbReference type="EMBL" id="BMOE01000006">
    <property type="protein sequence ID" value="GGJ76025.1"/>
    <property type="molecule type" value="Genomic_DNA"/>
</dbReference>
<comment type="similarity">
    <text evidence="1">Belongs to the UPF0111 family.</text>
</comment>
<dbReference type="Proteomes" id="UP000635726">
    <property type="component" value="Unassembled WGS sequence"/>
</dbReference>
<comment type="caution">
    <text evidence="2">The sequence shown here is derived from an EMBL/GenBank/DDBJ whole genome shotgun (WGS) entry which is preliminary data.</text>
</comment>
<dbReference type="AlphaFoldDB" id="A0A917PGA4"/>
<keyword evidence="3" id="KW-1185">Reference proteome</keyword>
<dbReference type="InterPro" id="IPR018445">
    <property type="entry name" value="Put_Phosphate_transp_reg"/>
</dbReference>
<dbReference type="InterPro" id="IPR038078">
    <property type="entry name" value="PhoU-like_sf"/>
</dbReference>
<proteinExistence type="inferred from homology"/>
<name>A0A917PGA4_9DEIO</name>
<dbReference type="Gene3D" id="1.20.58.220">
    <property type="entry name" value="Phosphate transport system protein phou homolog 2, domain 2"/>
    <property type="match status" value="1"/>
</dbReference>
<accession>A0A917PGA4</accession>